<sequence length="1887" mass="225089">MVSPFYPWPKSRKYFRTPTNLWIKFENPFQIEYNLNWDYETHNLSASLQVQQIQLFSITLFITQKYHTDYKIGIQGCLINFEKLTQKVQEIKQITSQIQIDLRTNTQQKRVSYLYLYIIQQYSENIMNRQFSSYYGSQTTRSRLRSNSPTQLKNLEFIIKSAQQKYKSQQSTPIRGQHIVAPLKPQNLDMFSTASEIRKLRVQSMRSQSQIDNKIIWNQVQDQLEKKTGVCAEFEKLRNNSIYRKLREMKLQENEEKRLQLERKLQRELLAKNQNQEKSINKAQQRQIETKRQPKFQLSTIVNALTLIQIHSKTYSMKLAKLIAKNYLNILDYNNYMEQKRLNENQSSQNTPRTPNLEKEQILEIQDLVNGGIHQIIIENKIKKHREQLKASEIFSEDVLRRVRLLQSCFHLKVFSKKSKSHKYRRQQIIGVPSTRVKAQTRRLGDIKFMNQYSPKSNKPGAMLNTNNELKQNKKSLRLFRSLTKGSLTTQKSLFFNRQNTNEFLLKGVQMLHYPIIKYISIFYKNMVVWSISYKDITLDKSCIVLFFKGEGKYKYRYRLDVPIGQNPMINYNENCLTVWPTVRDYLISYLHMKGQLALLDQKQLPTAQVYKLNFIKGLTDRSRMKITSLDIHGITETKKILDYLQKSQIVKIKKVFGTVYELLPQFIEVNKYGQKKQYIVNLPLVHNIVLQLRMFEEQLLLQKRSLGEVEENLIDRYSSFLCGNTDYINQILMFRFIHNNPDFFQDQMLKDIHLLQERSIYIQSATLKLNDILQVESNTDHISYGSYCLLSIFLTINCSVNLKLLLLDVSDKSMYTNLSDTINLFEYVCKKRNQLQLIFNQEYFQFQIKVTFHERDEAGYNRDVYSKNLFADKKDRQVKQLVLSVNEWLKLCKAIKNSVLVDDSEQFFDFNKLVKSILLEQPYHSRIAEETLKSVFCISLKKEQVILKASYKHILSVSYNFIEQLDHYNFSKNLGYVHKYSIYPTEYRDIKQIIKEQKKSTLTSKDAKQFNKQFKQINTADIKLTNTNTKISLIVDYQYEYHISQSIPVDCNQLQLISYCQFKRNHFVYQIVNNRDSMKIIIQKFFKAPIIIKVEDTDIIFKILNCQHLSTFLLSQELIGCMHQIQKKNSFLTNNLQFFIQKHKYPLPSYKQIKFMLINDSNKLLNYLDRLSFMFLFKQTFSGSQILVHAKIYFICKDSHTRYDEKIYFFHSEDLFLGLEIQEFKSKLKKYIIILNKFDLEKLFDIKGYLDISIVHYWCKTIINNLSFDKQNIYRLPYLQNLNQYIIPKLDDEEENHRLKAQRSMTNDYKHDEQNAVCKQFLQPQIKLFRVIGHYIIKYYVLKNSKKVKLATRLPQHFHNEFDSYNIEYIIITIQAHNIFDMFRIMYYFPKSRRRLMTHISILQFQEMDFRDNLIFDLLDYNEYKTYQDIEVYVKSQKCGIHFKHSIQLDKQVLTRIKFMKQSVDIQNPFQFAFKKSQNNFLKVSDDLITKNRYLLSQIKQNQQLSDKVIKFMQFTRKLNNDLQFELQNKLIEIKIWELLLNQVFELKFNNSKSINNYIHLIDRLIQTFDQKKRNQVKIIGKEYLLKKQSSGALKNNYTVQSNVTQLYTRLILTNNIKVTEKLNFPDTDINLNIGFLQYPLLEFICSQEIKLERLGNAYLECFIEQIKKTQQNQQVFYPQQLISYSQSSDFNIYLRYYCLQNLKYKDIRLNMRELLNLFIADGFFKSKTNYMNSRLSQSDIQNMCYYLVQKIRDQNYLNLSSLVLLKKERKFSLASQILLETQDSLIPNQNNSTMLFDEGYLYTQSIKGNKCFQILQLQIFPSTKKIIVNLSDSRAILFQQKIYTFQEAEELVMNFLILFKSKNVQQALKRLAKALEYNLIQKQKI</sequence>
<dbReference type="Proteomes" id="UP000683925">
    <property type="component" value="Unassembled WGS sequence"/>
</dbReference>
<organism evidence="2 3">
    <name type="scientific">Paramecium octaurelia</name>
    <dbReference type="NCBI Taxonomy" id="43137"/>
    <lineage>
        <taxon>Eukaryota</taxon>
        <taxon>Sar</taxon>
        <taxon>Alveolata</taxon>
        <taxon>Ciliophora</taxon>
        <taxon>Intramacronucleata</taxon>
        <taxon>Oligohymenophorea</taxon>
        <taxon>Peniculida</taxon>
        <taxon>Parameciidae</taxon>
        <taxon>Paramecium</taxon>
    </lineage>
</organism>
<evidence type="ECO:0000313" key="2">
    <source>
        <dbReference type="EMBL" id="CAD8155616.1"/>
    </source>
</evidence>
<dbReference type="EMBL" id="CAJJDP010000031">
    <property type="protein sequence ID" value="CAD8155616.1"/>
    <property type="molecule type" value="Genomic_DNA"/>
</dbReference>
<reference evidence="2" key="1">
    <citation type="submission" date="2021-01" db="EMBL/GenBank/DDBJ databases">
        <authorList>
            <consortium name="Genoscope - CEA"/>
            <person name="William W."/>
        </authorList>
    </citation>
    <scope>NUCLEOTIDE SEQUENCE</scope>
</reference>
<keyword evidence="3" id="KW-1185">Reference proteome</keyword>
<evidence type="ECO:0000313" key="3">
    <source>
        <dbReference type="Proteomes" id="UP000683925"/>
    </source>
</evidence>
<evidence type="ECO:0000256" key="1">
    <source>
        <dbReference type="SAM" id="Coils"/>
    </source>
</evidence>
<name>A0A8S1TXY6_PAROT</name>
<protein>
    <submittedName>
        <fullName evidence="2">Uncharacterized protein</fullName>
    </submittedName>
</protein>
<comment type="caution">
    <text evidence="2">The sequence shown here is derived from an EMBL/GenBank/DDBJ whole genome shotgun (WGS) entry which is preliminary data.</text>
</comment>
<feature type="coiled-coil region" evidence="1">
    <location>
        <begin position="251"/>
        <end position="293"/>
    </location>
</feature>
<gene>
    <name evidence="2" type="ORF">POCTA_138.1.T0310033</name>
</gene>
<keyword evidence="1" id="KW-0175">Coiled coil</keyword>
<dbReference type="OrthoDB" id="296665at2759"/>
<accession>A0A8S1TXY6</accession>
<proteinExistence type="predicted"/>
<dbReference type="OMA" id="TFHERDE"/>